<reference evidence="7 8" key="1">
    <citation type="journal article" date="2015" name="Nature">
        <title>rRNA introns, odd ribosomes, and small enigmatic genomes across a large radiation of phyla.</title>
        <authorList>
            <person name="Brown C.T."/>
            <person name="Hug L.A."/>
            <person name="Thomas B.C."/>
            <person name="Sharon I."/>
            <person name="Castelle C.J."/>
            <person name="Singh A."/>
            <person name="Wilkins M.J."/>
            <person name="Williams K.H."/>
            <person name="Banfield J.F."/>
        </authorList>
    </citation>
    <scope>NUCLEOTIDE SEQUENCE [LARGE SCALE GENOMIC DNA]</scope>
</reference>
<feature type="domain" description="ATP-grasp" evidence="6">
    <location>
        <begin position="148"/>
        <end position="353"/>
    </location>
</feature>
<evidence type="ECO:0000256" key="3">
    <source>
        <dbReference type="ARBA" id="ARBA00023316"/>
    </source>
</evidence>
<evidence type="ECO:0000256" key="1">
    <source>
        <dbReference type="ARBA" id="ARBA00010871"/>
    </source>
</evidence>
<dbReference type="GO" id="GO:0071555">
    <property type="term" value="P:cell wall organization"/>
    <property type="evidence" value="ECO:0007669"/>
    <property type="project" value="UniProtKB-KW"/>
</dbReference>
<proteinExistence type="inferred from homology"/>
<dbReference type="Gene3D" id="3.30.470.20">
    <property type="entry name" value="ATP-grasp fold, B domain"/>
    <property type="match status" value="2"/>
</dbReference>
<dbReference type="AlphaFoldDB" id="A0A0G0YX25"/>
<dbReference type="InterPro" id="IPR016185">
    <property type="entry name" value="PreATP-grasp_dom_sf"/>
</dbReference>
<dbReference type="GO" id="GO:0005524">
    <property type="term" value="F:ATP binding"/>
    <property type="evidence" value="ECO:0007669"/>
    <property type="project" value="UniProtKB-UniRule"/>
</dbReference>
<dbReference type="SUPFAM" id="SSF56059">
    <property type="entry name" value="Glutathione synthetase ATP-binding domain-like"/>
    <property type="match status" value="1"/>
</dbReference>
<evidence type="ECO:0000313" key="8">
    <source>
        <dbReference type="Proteomes" id="UP000034163"/>
    </source>
</evidence>
<dbReference type="SUPFAM" id="SSF52440">
    <property type="entry name" value="PreATP-grasp domain"/>
    <property type="match status" value="1"/>
</dbReference>
<dbReference type="PANTHER" id="PTHR23132">
    <property type="entry name" value="D-ALANINE--D-ALANINE LIGASE"/>
    <property type="match status" value="1"/>
</dbReference>
<name>A0A0G0YX25_UNCKA</name>
<keyword evidence="3" id="KW-0961">Cell wall biogenesis/degradation</keyword>
<evidence type="ECO:0000256" key="5">
    <source>
        <dbReference type="SAM" id="MobiDB-lite"/>
    </source>
</evidence>
<evidence type="ECO:0000313" key="7">
    <source>
        <dbReference type="EMBL" id="KKS14236.1"/>
    </source>
</evidence>
<dbReference type="PROSITE" id="PS50975">
    <property type="entry name" value="ATP_GRASP"/>
    <property type="match status" value="1"/>
</dbReference>
<sequence>MENTNSDITANNEPPPVDAGNSNGNGGNNGTGYKLPQKVAVLYTDAKREYFPTEALYITEQDAEKEANIITSYIEKLGIECRALPADLNLIDNLKEFKPEMVFNLVYSVKGSDYSAATVPAILDFLEIPYTGADFFGYAFNTDKFLVKEVLQRAGIPVPHYQLFTTPNDPIDYNLRFPLISKLNEVHCGVEITKDSISENEKHLRERLKYLITTYKQPVVVEEFIAGREVTAILLEGLNKKVYLGEKMFFNPDEKYNFVTFEEQWLGESNAATFKYEKFDDPVIREYVKRAFDATRMYDYAKFDIRIDQSGRYYFIDANCNPAFGPKIMDVALSSILSIYGISFYEILRRLINNTLYGSQPDPRTVSLNGLMAVGSLSIYKNQNNNPLGQQNDNLNLSDS</sequence>
<dbReference type="InterPro" id="IPR011095">
    <property type="entry name" value="Dala_Dala_lig_C"/>
</dbReference>
<comment type="similarity">
    <text evidence="1">Belongs to the D-alanine--D-alanine ligase family.</text>
</comment>
<feature type="compositionally biased region" description="Polar residues" evidence="5">
    <location>
        <begin position="1"/>
        <end position="12"/>
    </location>
</feature>
<dbReference type="EMBL" id="LCBS01000051">
    <property type="protein sequence ID" value="KKS14236.1"/>
    <property type="molecule type" value="Genomic_DNA"/>
</dbReference>
<evidence type="ECO:0000259" key="6">
    <source>
        <dbReference type="PROSITE" id="PS50975"/>
    </source>
</evidence>
<feature type="region of interest" description="Disordered" evidence="5">
    <location>
        <begin position="1"/>
        <end position="31"/>
    </location>
</feature>
<accession>A0A0G0YX25</accession>
<keyword evidence="4" id="KW-0067">ATP-binding</keyword>
<comment type="caution">
    <text evidence="7">The sequence shown here is derived from an EMBL/GenBank/DDBJ whole genome shotgun (WGS) entry which is preliminary data.</text>
</comment>
<keyword evidence="2 7" id="KW-0436">Ligase</keyword>
<gene>
    <name evidence="7" type="ORF">UU72_C0051G0005</name>
</gene>
<dbReference type="GO" id="GO:0046872">
    <property type="term" value="F:metal ion binding"/>
    <property type="evidence" value="ECO:0007669"/>
    <property type="project" value="InterPro"/>
</dbReference>
<dbReference type="Proteomes" id="UP000034163">
    <property type="component" value="Unassembled WGS sequence"/>
</dbReference>
<dbReference type="InterPro" id="IPR011761">
    <property type="entry name" value="ATP-grasp"/>
</dbReference>
<dbReference type="GO" id="GO:0008716">
    <property type="term" value="F:D-alanine-D-alanine ligase activity"/>
    <property type="evidence" value="ECO:0007669"/>
    <property type="project" value="InterPro"/>
</dbReference>
<evidence type="ECO:0000256" key="2">
    <source>
        <dbReference type="ARBA" id="ARBA00022598"/>
    </source>
</evidence>
<protein>
    <submittedName>
        <fullName evidence="7">D-alanine-D-alanine ligase domain protein</fullName>
    </submittedName>
</protein>
<organism evidence="7 8">
    <name type="scientific">candidate division WWE3 bacterium GW2011_GWB1_41_6</name>
    <dbReference type="NCBI Taxonomy" id="1619112"/>
    <lineage>
        <taxon>Bacteria</taxon>
        <taxon>Katanobacteria</taxon>
    </lineage>
</organism>
<evidence type="ECO:0000256" key="4">
    <source>
        <dbReference type="PROSITE-ProRule" id="PRU00409"/>
    </source>
</evidence>
<dbReference type="Pfam" id="PF07478">
    <property type="entry name" value="Dala_Dala_lig_C"/>
    <property type="match status" value="1"/>
</dbReference>
<dbReference type="PANTHER" id="PTHR23132:SF23">
    <property type="entry name" value="D-ALANINE--D-ALANINE LIGASE B"/>
    <property type="match status" value="1"/>
</dbReference>
<dbReference type="Gene3D" id="3.40.50.20">
    <property type="match status" value="1"/>
</dbReference>
<keyword evidence="4" id="KW-0547">Nucleotide-binding</keyword>